<dbReference type="InterPro" id="IPR004161">
    <property type="entry name" value="EFTu-like_2"/>
</dbReference>
<name>A0ABV9BUY2_9ACTN</name>
<comment type="caution">
    <text evidence="8">The sequence shown here is derived from an EMBL/GenBank/DDBJ whole genome shotgun (WGS) entry which is preliminary data.</text>
</comment>
<dbReference type="Gene3D" id="3.40.50.300">
    <property type="entry name" value="P-loop containing nucleotide triphosphate hydrolases"/>
    <property type="match status" value="1"/>
</dbReference>
<dbReference type="Pfam" id="PF03144">
    <property type="entry name" value="GTP_EFTU_D2"/>
    <property type="match status" value="1"/>
</dbReference>
<dbReference type="SUPFAM" id="SSF52540">
    <property type="entry name" value="P-loop containing nucleoside triphosphate hydrolases"/>
    <property type="match status" value="1"/>
</dbReference>
<keyword evidence="1" id="KW-0547">Nucleotide-binding</keyword>
<dbReference type="SUPFAM" id="SSF50447">
    <property type="entry name" value="Translation proteins"/>
    <property type="match status" value="1"/>
</dbReference>
<evidence type="ECO:0000313" key="9">
    <source>
        <dbReference type="Proteomes" id="UP001595990"/>
    </source>
</evidence>
<reference evidence="9" key="1">
    <citation type="journal article" date="2019" name="Int. J. Syst. Evol. Microbiol.">
        <title>The Global Catalogue of Microorganisms (GCM) 10K type strain sequencing project: providing services to taxonomists for standard genome sequencing and annotation.</title>
        <authorList>
            <consortium name="The Broad Institute Genomics Platform"/>
            <consortium name="The Broad Institute Genome Sequencing Center for Infectious Disease"/>
            <person name="Wu L."/>
            <person name="Ma J."/>
        </authorList>
    </citation>
    <scope>NUCLEOTIDE SEQUENCE [LARGE SCALE GENOMIC DNA]</scope>
    <source>
        <strain evidence="9">CECT 8064</strain>
    </source>
</reference>
<feature type="domain" description="Translation elongation factor EFTu/EF1A C-terminal" evidence="6">
    <location>
        <begin position="256"/>
        <end position="351"/>
    </location>
</feature>
<dbReference type="Proteomes" id="UP001595990">
    <property type="component" value="Unassembled WGS sequence"/>
</dbReference>
<dbReference type="SUPFAM" id="SSF50465">
    <property type="entry name" value="EF-Tu/eEF-1alpha/eIF2-gamma C-terminal domain"/>
    <property type="match status" value="1"/>
</dbReference>
<evidence type="ECO:0000259" key="7">
    <source>
        <dbReference type="Pfam" id="PF03144"/>
    </source>
</evidence>
<dbReference type="InterPro" id="IPR027417">
    <property type="entry name" value="P-loop_NTPase"/>
</dbReference>
<keyword evidence="3" id="KW-0648">Protein biosynthesis</keyword>
<proteinExistence type="predicted"/>
<gene>
    <name evidence="8" type="ORF">ACFPEN_34275</name>
</gene>
<dbReference type="PANTHER" id="PTHR43721">
    <property type="entry name" value="ELONGATION FACTOR TU-RELATED"/>
    <property type="match status" value="1"/>
</dbReference>
<evidence type="ECO:0000313" key="8">
    <source>
        <dbReference type="EMBL" id="MFC4517935.1"/>
    </source>
</evidence>
<dbReference type="InterPro" id="IPR009000">
    <property type="entry name" value="Transl_B-barrel_sf"/>
</dbReference>
<feature type="domain" description="Translation elongation factor EFTu-like" evidence="7">
    <location>
        <begin position="183"/>
        <end position="251"/>
    </location>
</feature>
<dbReference type="Pfam" id="PF03143">
    <property type="entry name" value="GTP_EFTU_D3"/>
    <property type="match status" value="1"/>
</dbReference>
<evidence type="ECO:0000256" key="2">
    <source>
        <dbReference type="ARBA" id="ARBA00022768"/>
    </source>
</evidence>
<dbReference type="PANTHER" id="PTHR43721:SF22">
    <property type="entry name" value="ELONGATION FACTOR TU, MITOCHONDRIAL"/>
    <property type="match status" value="1"/>
</dbReference>
<sequence>MDESMIRSSREVEYVGAPGSGTTTLIEAVARATGHVPMTRHFTTLDWPTRTSGAEKLTRGHRHAVVLVISATDGLAPATGQLLRLVRAVGVEHVAVFVNKTDLLPDRELQQVLELEIRELLRRHAYAADEVPIVFGSAQQPSSVEGLLAVTAGFPAAPRERDMHFLMPVEGIFALSGPRPRMVLTGRIERGVLRVGDEVEYVGLSTSGTAAVTAIERFRGERTEWAEAGENIGLELLGITREGVERGQVLAVPGTATAHSAFEAEVYVLPEDEGGRDVTFVRRRAQFYFRTTEVSGQIVLLRQGGQDVDVSWGGVTFMSVQLAERVAMEKGMRFSIREGGKAVGGGVVTAILR</sequence>
<protein>
    <submittedName>
        <fullName evidence="8">GTP-binding protein</fullName>
    </submittedName>
</protein>
<dbReference type="EMBL" id="JBHSFS010000028">
    <property type="protein sequence ID" value="MFC4517935.1"/>
    <property type="molecule type" value="Genomic_DNA"/>
</dbReference>
<dbReference type="Gene3D" id="2.40.30.10">
    <property type="entry name" value="Translation factors"/>
    <property type="match status" value="2"/>
</dbReference>
<accession>A0ABV9BUY2</accession>
<keyword evidence="2" id="KW-0251">Elongation factor</keyword>
<organism evidence="8 9">
    <name type="scientific">Streptomyces ehimensis</name>
    <dbReference type="NCBI Taxonomy" id="68195"/>
    <lineage>
        <taxon>Bacteria</taxon>
        <taxon>Bacillati</taxon>
        <taxon>Actinomycetota</taxon>
        <taxon>Actinomycetes</taxon>
        <taxon>Kitasatosporales</taxon>
        <taxon>Streptomycetaceae</taxon>
        <taxon>Streptomyces</taxon>
    </lineage>
</organism>
<dbReference type="InterPro" id="IPR000795">
    <property type="entry name" value="T_Tr_GTP-bd_dom"/>
</dbReference>
<evidence type="ECO:0000256" key="3">
    <source>
        <dbReference type="ARBA" id="ARBA00022917"/>
    </source>
</evidence>
<keyword evidence="9" id="KW-1185">Reference proteome</keyword>
<evidence type="ECO:0000256" key="4">
    <source>
        <dbReference type="ARBA" id="ARBA00023134"/>
    </source>
</evidence>
<evidence type="ECO:0000259" key="5">
    <source>
        <dbReference type="Pfam" id="PF00009"/>
    </source>
</evidence>
<feature type="domain" description="Tr-type G" evidence="5">
    <location>
        <begin position="40"/>
        <end position="150"/>
    </location>
</feature>
<evidence type="ECO:0000256" key="1">
    <source>
        <dbReference type="ARBA" id="ARBA00022741"/>
    </source>
</evidence>
<evidence type="ECO:0000259" key="6">
    <source>
        <dbReference type="Pfam" id="PF03143"/>
    </source>
</evidence>
<dbReference type="InterPro" id="IPR009001">
    <property type="entry name" value="Transl_elong_EF1A/Init_IF2_C"/>
</dbReference>
<keyword evidence="4" id="KW-0342">GTP-binding</keyword>
<dbReference type="Pfam" id="PF00009">
    <property type="entry name" value="GTP_EFTU"/>
    <property type="match status" value="1"/>
</dbReference>
<dbReference type="InterPro" id="IPR050055">
    <property type="entry name" value="EF-Tu_GTPase"/>
</dbReference>
<dbReference type="InterPro" id="IPR004160">
    <property type="entry name" value="Transl_elong_EFTu/EF1A_C"/>
</dbReference>